<accession>A0ABD5MHJ1</accession>
<evidence type="ECO:0000313" key="2">
    <source>
        <dbReference type="EMBL" id="MFA1610801.1"/>
    </source>
</evidence>
<organism evidence="2 3">
    <name type="scientific">Halobellus rubicundus</name>
    <dbReference type="NCBI Taxonomy" id="2996466"/>
    <lineage>
        <taxon>Archaea</taxon>
        <taxon>Methanobacteriati</taxon>
        <taxon>Methanobacteriota</taxon>
        <taxon>Stenosarchaea group</taxon>
        <taxon>Halobacteria</taxon>
        <taxon>Halobacteriales</taxon>
        <taxon>Haloferacaceae</taxon>
        <taxon>Halobellus</taxon>
    </lineage>
</organism>
<name>A0ABD5MHJ1_9EURY</name>
<feature type="transmembrane region" description="Helical" evidence="1">
    <location>
        <begin position="335"/>
        <end position="352"/>
    </location>
</feature>
<dbReference type="RefSeq" id="WP_372388584.1">
    <property type="nucleotide sequence ID" value="NZ_JBGNYA010000001.1"/>
</dbReference>
<evidence type="ECO:0000313" key="3">
    <source>
        <dbReference type="Proteomes" id="UP001570511"/>
    </source>
</evidence>
<evidence type="ECO:0008006" key="4">
    <source>
        <dbReference type="Google" id="ProtNLM"/>
    </source>
</evidence>
<feature type="transmembrane region" description="Helical" evidence="1">
    <location>
        <begin position="404"/>
        <end position="423"/>
    </location>
</feature>
<feature type="transmembrane region" description="Helical" evidence="1">
    <location>
        <begin position="79"/>
        <end position="103"/>
    </location>
</feature>
<feature type="transmembrane region" description="Helical" evidence="1">
    <location>
        <begin position="49"/>
        <end position="67"/>
    </location>
</feature>
<feature type="transmembrane region" description="Helical" evidence="1">
    <location>
        <begin position="481"/>
        <end position="499"/>
    </location>
</feature>
<feature type="transmembrane region" description="Helical" evidence="1">
    <location>
        <begin position="592"/>
        <end position="612"/>
    </location>
</feature>
<feature type="transmembrane region" description="Helical" evidence="1">
    <location>
        <begin position="115"/>
        <end position="133"/>
    </location>
</feature>
<feature type="transmembrane region" description="Helical" evidence="1">
    <location>
        <begin position="179"/>
        <end position="200"/>
    </location>
</feature>
<reference evidence="2 3" key="1">
    <citation type="submission" date="2024-08" db="EMBL/GenBank/DDBJ databases">
        <title>Halobellus sp. MBLA0158 whole genome sequence.</title>
        <authorList>
            <person name="Hwang C.Y."/>
            <person name="Cho E.-S."/>
            <person name="Seo M.-J."/>
        </authorList>
    </citation>
    <scope>NUCLEOTIDE SEQUENCE [LARGE SCALE GENOMIC DNA]</scope>
    <source>
        <strain evidence="2 3">MBLA0158</strain>
    </source>
</reference>
<keyword evidence="1" id="KW-1133">Transmembrane helix</keyword>
<sequence>MEPSISRSVVRWATARQRWTQETHLLGVAIALFGSIVFVDITVVDVGLLRPVIVVPVLSLVPGYLSLRLLQIDPRETTIAFLYSLGLSLCLLMGYGVVLNTFLPAVGIDPVFREGILLVMILAGLGVLLWAHTTRNDSRTVVLESIIEGVWHPWPLGLLCVPFAAILGARLVTRFGNNSLILIVLTGLGFIAIAAYLGYLPERFFPLAIWVIAVSLLLHNSVLTHVLAWDAPKELRLATLVVENGVWDASIGGKWMKNAMLRIVLLHPIYSVLADLSLLWEFKTVSPILFSFAPVAFYKSYQAVVDRRDAFIAALLPMSFFSFFTVLSWNSRTNGALLFLSLVAVTIVDRNLTRSKRRLLTFCFLGGLVVSHYGTAYIVLAAVGLVLVGNWILFGPTQTNRYAHTSTLVVLVFGLIVFLWYVFIVYRAGAFARVVSFSYGFFTDLWRDFYGQSAVVSAQDSTTTKYVVTQYTSDTIRWLKSLNIALGAFAGISIGALGLRRFVERLRRGVLAAADNGSGDQLRVRVEYLLYSAAFLGVFGGTFVGVDKLNTARTLMPALLFFAPFLVLTIRNGLTLVARYVDRDDIRRMGRIAALGFVLAYFVLNVGLYGSVTNEYHPNILIDKGEVIEDGNLAQKKYFWSMYYDTIYDIRASEFLDSGDRGGEAYHHYSSQQVISGMYNCTDISREPIVRQGSCDSRPARPVDQMNKIYASAGSDIYYNRSSSFMR</sequence>
<dbReference type="Proteomes" id="UP001570511">
    <property type="component" value="Unassembled WGS sequence"/>
</dbReference>
<comment type="caution">
    <text evidence="2">The sequence shown here is derived from an EMBL/GenBank/DDBJ whole genome shotgun (WGS) entry which is preliminary data.</text>
</comment>
<dbReference type="AlphaFoldDB" id="A0ABD5MHJ1"/>
<proteinExistence type="predicted"/>
<feature type="transmembrane region" description="Helical" evidence="1">
    <location>
        <begin position="25"/>
        <end position="43"/>
    </location>
</feature>
<feature type="transmembrane region" description="Helical" evidence="1">
    <location>
        <begin position="528"/>
        <end position="546"/>
    </location>
</feature>
<keyword evidence="3" id="KW-1185">Reference proteome</keyword>
<gene>
    <name evidence="2" type="ORF">OS889_07285</name>
</gene>
<feature type="transmembrane region" description="Helical" evidence="1">
    <location>
        <begin position="359"/>
        <end position="392"/>
    </location>
</feature>
<evidence type="ECO:0000256" key="1">
    <source>
        <dbReference type="SAM" id="Phobius"/>
    </source>
</evidence>
<feature type="transmembrane region" description="Helical" evidence="1">
    <location>
        <begin position="558"/>
        <end position="580"/>
    </location>
</feature>
<keyword evidence="1" id="KW-0472">Membrane</keyword>
<feature type="transmembrane region" description="Helical" evidence="1">
    <location>
        <begin position="207"/>
        <end position="228"/>
    </location>
</feature>
<protein>
    <recommendedName>
        <fullName evidence="4">DUF2206 domain-containing protein</fullName>
    </recommendedName>
</protein>
<keyword evidence="1" id="KW-0812">Transmembrane</keyword>
<feature type="transmembrane region" description="Helical" evidence="1">
    <location>
        <begin position="310"/>
        <end position="329"/>
    </location>
</feature>
<dbReference type="EMBL" id="JBGNYA010000001">
    <property type="protein sequence ID" value="MFA1610801.1"/>
    <property type="molecule type" value="Genomic_DNA"/>
</dbReference>